<feature type="compositionally biased region" description="Acidic residues" evidence="1">
    <location>
        <begin position="659"/>
        <end position="670"/>
    </location>
</feature>
<feature type="transmembrane region" description="Helical" evidence="2">
    <location>
        <begin position="12"/>
        <end position="29"/>
    </location>
</feature>
<feature type="region of interest" description="Disordered" evidence="1">
    <location>
        <begin position="637"/>
        <end position="770"/>
    </location>
</feature>
<evidence type="ECO:0000256" key="2">
    <source>
        <dbReference type="SAM" id="Phobius"/>
    </source>
</evidence>
<sequence length="770" mass="85451">MAVLLYNSNRIILTGGSLLILAITLWSLSTSPPAYTAALRRSFEGPYTPTFTGDALGHQFSNPQGIMAVLLLIGGDVIAKAIAQLSGTYENRGFTPVLFSFGWVSYAFTQISNAIGNGAFYPAPDYPGVIISMTSGDKREIRSWILARLLRDCERQVDRDRRIAQKQGESGTALHIAVYAIDGGKLTDRKVKSKRDWLWWSFMLGLLIQLILAAVPMMPTAGRQQPNFYVLLITVIGTLLSFAMASQRGTRQEKFGLRTGKEETGSKDVFALTKGNGHNIALIILPDLFPGVGNAQRSEISHLPFLDSMAISSHHQTLMSRLATGFWAILWIVLLLMIGGSLADSWFLLGVGGVGMIHTSLIASCPRSPEAHGIPLKYMGDGWTMTGSQKMDALLRLEELIPGAGFMLRREFFNGPESSRDRERWRKFAVEEGLRRTQLEKILSQADLQPNKKGLRVALKLDHCFPSSQNTELYNCWRDRKLESIKRVHLRGLFKAMVMSQEDEKLHELIRGLTGTKKPWRLSDRQVEIMVGNTEGLVPRSKRPDDSHGYRKWLRRQLLGLRNGVVEMPLEKERLKKLVISQAEGLEVEKNSKMRKAIDDTLKPWEERMSLLIEMRRDQWRSIGEFVQVQDVLMNDRQDTTQDAVSPKQSSRATREQDDTNDDESSDDTSDASVHPGRQSAAAPGRGQGRGQRQSVSLAQPLGSGNATAPGPRVSATHETRDDQSSSDSDTPSQVSQHHSPHIRVASARVGDSPDPGAAAGRQGEGEHNT</sequence>
<keyword evidence="2" id="KW-1133">Transmembrane helix</keyword>
<protein>
    <submittedName>
        <fullName evidence="3">Uncharacterized protein</fullName>
    </submittedName>
</protein>
<feature type="compositionally biased region" description="Low complexity" evidence="1">
    <location>
        <begin position="671"/>
        <end position="695"/>
    </location>
</feature>
<feature type="compositionally biased region" description="Polar residues" evidence="1">
    <location>
        <begin position="641"/>
        <end position="652"/>
    </location>
</feature>
<keyword evidence="2" id="KW-0472">Membrane</keyword>
<feature type="transmembrane region" description="Helical" evidence="2">
    <location>
        <begin position="197"/>
        <end position="215"/>
    </location>
</feature>
<dbReference type="Proteomes" id="UP001390339">
    <property type="component" value="Unassembled WGS sequence"/>
</dbReference>
<dbReference type="EMBL" id="JAPCWZ010000007">
    <property type="protein sequence ID" value="KAK8856090.1"/>
    <property type="molecule type" value="Genomic_DNA"/>
</dbReference>
<evidence type="ECO:0000313" key="4">
    <source>
        <dbReference type="Proteomes" id="UP001390339"/>
    </source>
</evidence>
<comment type="caution">
    <text evidence="3">The sequence shown here is derived from an EMBL/GenBank/DDBJ whole genome shotgun (WGS) entry which is preliminary data.</text>
</comment>
<gene>
    <name evidence="3" type="ORF">PGQ11_012002</name>
</gene>
<keyword evidence="2" id="KW-0812">Transmembrane</keyword>
<feature type="transmembrane region" description="Helical" evidence="2">
    <location>
        <begin position="227"/>
        <end position="245"/>
    </location>
</feature>
<proteinExistence type="predicted"/>
<reference evidence="3 4" key="1">
    <citation type="journal article" date="2024" name="IMA Fungus">
        <title>Apiospora arundinis, a panoply of carbohydrate-active enzymes and secondary metabolites.</title>
        <authorList>
            <person name="Sorensen T."/>
            <person name="Petersen C."/>
            <person name="Muurmann A.T."/>
            <person name="Christiansen J.V."/>
            <person name="Brundto M.L."/>
            <person name="Overgaard C.K."/>
            <person name="Boysen A.T."/>
            <person name="Wollenberg R.D."/>
            <person name="Larsen T.O."/>
            <person name="Sorensen J.L."/>
            <person name="Nielsen K.L."/>
            <person name="Sondergaard T.E."/>
        </authorList>
    </citation>
    <scope>NUCLEOTIDE SEQUENCE [LARGE SCALE GENOMIC DNA]</scope>
    <source>
        <strain evidence="3 4">AAU 773</strain>
    </source>
</reference>
<feature type="compositionally biased region" description="Low complexity" evidence="1">
    <location>
        <begin position="726"/>
        <end position="737"/>
    </location>
</feature>
<feature type="transmembrane region" description="Helical" evidence="2">
    <location>
        <begin position="318"/>
        <end position="339"/>
    </location>
</feature>
<evidence type="ECO:0000313" key="3">
    <source>
        <dbReference type="EMBL" id="KAK8856090.1"/>
    </source>
</evidence>
<evidence type="ECO:0000256" key="1">
    <source>
        <dbReference type="SAM" id="MobiDB-lite"/>
    </source>
</evidence>
<name>A0ABR2I255_9PEZI</name>
<organism evidence="3 4">
    <name type="scientific">Apiospora arundinis</name>
    <dbReference type="NCBI Taxonomy" id="335852"/>
    <lineage>
        <taxon>Eukaryota</taxon>
        <taxon>Fungi</taxon>
        <taxon>Dikarya</taxon>
        <taxon>Ascomycota</taxon>
        <taxon>Pezizomycotina</taxon>
        <taxon>Sordariomycetes</taxon>
        <taxon>Xylariomycetidae</taxon>
        <taxon>Amphisphaeriales</taxon>
        <taxon>Apiosporaceae</taxon>
        <taxon>Apiospora</taxon>
    </lineage>
</organism>
<accession>A0ABR2I255</accession>
<keyword evidence="4" id="KW-1185">Reference proteome</keyword>